<organism evidence="3 4">
    <name type="scientific">Thermacetogenium phaeum</name>
    <dbReference type="NCBI Taxonomy" id="85874"/>
    <lineage>
        <taxon>Bacteria</taxon>
        <taxon>Bacillati</taxon>
        <taxon>Bacillota</taxon>
        <taxon>Clostridia</taxon>
        <taxon>Thermoanaerobacterales</taxon>
        <taxon>Thermoanaerobacteraceae</taxon>
        <taxon>Thermacetogenium</taxon>
    </lineage>
</organism>
<dbReference type="InterPro" id="IPR051518">
    <property type="entry name" value="Sucrose_Phosphatase"/>
</dbReference>
<proteinExistence type="predicted"/>
<keyword evidence="1" id="KW-0378">Hydrolase</keyword>
<dbReference type="Gene3D" id="3.40.50.1000">
    <property type="entry name" value="HAD superfamily/HAD-like"/>
    <property type="match status" value="1"/>
</dbReference>
<dbReference type="InterPro" id="IPR036412">
    <property type="entry name" value="HAD-like_sf"/>
</dbReference>
<evidence type="ECO:0000259" key="2">
    <source>
        <dbReference type="Pfam" id="PF05116"/>
    </source>
</evidence>
<dbReference type="SFLD" id="SFLDG01140">
    <property type="entry name" value="C2.B:_Phosphomannomutase_and_P"/>
    <property type="match status" value="1"/>
</dbReference>
<dbReference type="AlphaFoldDB" id="A0A117LBI6"/>
<dbReference type="EMBL" id="LGFO01000054">
    <property type="protein sequence ID" value="KUK36698.1"/>
    <property type="molecule type" value="Genomic_DNA"/>
</dbReference>
<dbReference type="Proteomes" id="UP000053326">
    <property type="component" value="Unassembled WGS sequence"/>
</dbReference>
<dbReference type="NCBIfam" id="TIGR01484">
    <property type="entry name" value="HAD-SF-IIB"/>
    <property type="match status" value="1"/>
</dbReference>
<protein>
    <submittedName>
        <fullName evidence="3">Putative sucrose-phosphatase Spp</fullName>
    </submittedName>
</protein>
<accession>A0A117LBI6</accession>
<evidence type="ECO:0000313" key="4">
    <source>
        <dbReference type="Proteomes" id="UP000053326"/>
    </source>
</evidence>
<dbReference type="Gene3D" id="3.90.1070.10">
    <property type="match status" value="1"/>
</dbReference>
<dbReference type="InterPro" id="IPR006380">
    <property type="entry name" value="SPP-like_dom"/>
</dbReference>
<dbReference type="InterPro" id="IPR023214">
    <property type="entry name" value="HAD_sf"/>
</dbReference>
<name>A0A117LBI6_9THEO</name>
<dbReference type="PANTHER" id="PTHR46521:SF4">
    <property type="entry name" value="SUCROSE-PHOSPHATASE 2-RELATED"/>
    <property type="match status" value="1"/>
</dbReference>
<reference evidence="4" key="1">
    <citation type="journal article" date="2015" name="MBio">
        <title>Genome-Resolved Metagenomic Analysis Reveals Roles for Candidate Phyla and Other Microbial Community Members in Biogeochemical Transformations in Oil Reservoirs.</title>
        <authorList>
            <person name="Hu P."/>
            <person name="Tom L."/>
            <person name="Singh A."/>
            <person name="Thomas B.C."/>
            <person name="Baker B.J."/>
            <person name="Piceno Y.M."/>
            <person name="Andersen G.L."/>
            <person name="Banfield J.F."/>
        </authorList>
    </citation>
    <scope>NUCLEOTIDE SEQUENCE [LARGE SCALE GENOMIC DNA]</scope>
</reference>
<dbReference type="PANTHER" id="PTHR46521">
    <property type="entry name" value="SUCROSE-PHOSPHATASE 2-RELATED"/>
    <property type="match status" value="1"/>
</dbReference>
<dbReference type="GO" id="GO:0016791">
    <property type="term" value="F:phosphatase activity"/>
    <property type="evidence" value="ECO:0007669"/>
    <property type="project" value="UniProtKB-ARBA"/>
</dbReference>
<dbReference type="SUPFAM" id="SSF56784">
    <property type="entry name" value="HAD-like"/>
    <property type="match status" value="1"/>
</dbReference>
<feature type="domain" description="Sucrose phosphatase-like" evidence="2">
    <location>
        <begin position="9"/>
        <end position="246"/>
    </location>
</feature>
<dbReference type="SFLD" id="SFLDS00003">
    <property type="entry name" value="Haloacid_Dehalogenase"/>
    <property type="match status" value="1"/>
</dbReference>
<dbReference type="Pfam" id="PF05116">
    <property type="entry name" value="S6PP"/>
    <property type="match status" value="1"/>
</dbReference>
<dbReference type="SFLD" id="SFLDG01141">
    <property type="entry name" value="C2.B.1:_Sucrose_Phosphatase_Li"/>
    <property type="match status" value="1"/>
</dbReference>
<evidence type="ECO:0000313" key="3">
    <source>
        <dbReference type="EMBL" id="KUK36698.1"/>
    </source>
</evidence>
<gene>
    <name evidence="3" type="ORF">XD66_0590</name>
</gene>
<comment type="caution">
    <text evidence="3">The sequence shown here is derived from an EMBL/GenBank/DDBJ whole genome shotgun (WGS) entry which is preliminary data.</text>
</comment>
<dbReference type="InterPro" id="IPR006379">
    <property type="entry name" value="HAD-SF_hydro_IIB"/>
</dbReference>
<sequence length="249" mass="27773">MRGEINNPRYILATDLDGTLVGSRSALAEFNRVMSIHKRDFLLVYVTGRTLLSAWQLILGENLLHPQVLITDVGTEIYTPPWLRADAVWDGLMASRWDKGRIRSAIEGIDGLQEQGVRARFRLAYYTDKTRFQEVVAGLSESLRKAGMPATIIPSMERFIDVIPAGAGKGPALQYVQEFYRIKREDTFVCGDSGNDLSLFSKGYKGIVVGNAQWELIESVKQLPQEAYLAKSHYAGGILEGLRSYGVID</sequence>
<evidence type="ECO:0000256" key="1">
    <source>
        <dbReference type="ARBA" id="ARBA00022801"/>
    </source>
</evidence>